<dbReference type="CDD" id="cd00657">
    <property type="entry name" value="Ferritin_like"/>
    <property type="match status" value="1"/>
</dbReference>
<dbReference type="PIRSF" id="PIRSF012318">
    <property type="entry name" value="UCP012318"/>
    <property type="match status" value="1"/>
</dbReference>
<organism evidence="1 2">
    <name type="scientific">Paramagnetospirillum marisnigri</name>
    <dbReference type="NCBI Taxonomy" id="1285242"/>
    <lineage>
        <taxon>Bacteria</taxon>
        <taxon>Pseudomonadati</taxon>
        <taxon>Pseudomonadota</taxon>
        <taxon>Alphaproteobacteria</taxon>
        <taxon>Rhodospirillales</taxon>
        <taxon>Magnetospirillaceae</taxon>
        <taxon>Paramagnetospirillum</taxon>
    </lineage>
</organism>
<evidence type="ECO:0000313" key="1">
    <source>
        <dbReference type="EMBL" id="OAN44851.1"/>
    </source>
</evidence>
<dbReference type="AlphaFoldDB" id="A0A178M7T9"/>
<dbReference type="InterPro" id="IPR007402">
    <property type="entry name" value="DUF455"/>
</dbReference>
<dbReference type="RefSeq" id="WP_068495689.1">
    <property type="nucleotide sequence ID" value="NZ_LWQT01000109.1"/>
</dbReference>
<protein>
    <recommendedName>
        <fullName evidence="3">Rhamnosyltransferase</fullName>
    </recommendedName>
</protein>
<proteinExistence type="predicted"/>
<dbReference type="EMBL" id="LWQT01000109">
    <property type="protein sequence ID" value="OAN44851.1"/>
    <property type="molecule type" value="Genomic_DNA"/>
</dbReference>
<sequence length="265" mass="29671">MTTLSQAACTVLLCPDPAEKCRLTRAFAKDWAEGRITELGDTTPPDRPARPERPVLLPFKEMPRRSYGGERGRVSLIHALAHIELNAIDLGWDIVARFTALALPRAFHDDWVRVALDEARHFEMLQDLMGRLGAAYGDLPAHDGLWQAAEKTADDLMARLAVVPMTLEARGLDTTPATMDKLSRNGDTMTPPALDIIFNDEINHVAAGVRWFTFLADRRGMDAKAAFHAVMAQRYPAGLKGPFNHEARARAAYPRDWYEELDRNR</sequence>
<gene>
    <name evidence="1" type="ORF">A6A04_08290</name>
</gene>
<dbReference type="STRING" id="1285242.A6A04_08290"/>
<dbReference type="Proteomes" id="UP000078428">
    <property type="component" value="Unassembled WGS sequence"/>
</dbReference>
<comment type="caution">
    <text evidence="1">The sequence shown here is derived from an EMBL/GenBank/DDBJ whole genome shotgun (WGS) entry which is preliminary data.</text>
</comment>
<keyword evidence="2" id="KW-1185">Reference proteome</keyword>
<dbReference type="InterPro" id="IPR011197">
    <property type="entry name" value="UCP012318"/>
</dbReference>
<reference evidence="1 2" key="1">
    <citation type="submission" date="2016-04" db="EMBL/GenBank/DDBJ databases">
        <title>Draft genome sequence of freshwater magnetotactic bacteria Magnetospirillum marisnigri SP-1 and Magnetospirillum moscoviense BB-1.</title>
        <authorList>
            <person name="Koziaeva V."/>
            <person name="Dziuba M.V."/>
            <person name="Ivanov T.M."/>
            <person name="Kuznetsov B."/>
            <person name="Grouzdev D.S."/>
        </authorList>
    </citation>
    <scope>NUCLEOTIDE SEQUENCE [LARGE SCALE GENOMIC DNA]</scope>
    <source>
        <strain evidence="1 2">SP-1</strain>
    </source>
</reference>
<dbReference type="PANTHER" id="PTHR42782">
    <property type="entry name" value="SI:CH73-314G15.3"/>
    <property type="match status" value="1"/>
</dbReference>
<dbReference type="SUPFAM" id="SSF47240">
    <property type="entry name" value="Ferritin-like"/>
    <property type="match status" value="1"/>
</dbReference>
<dbReference type="PANTHER" id="PTHR42782:SF4">
    <property type="entry name" value="DUF455 DOMAIN-CONTAINING PROTEIN"/>
    <property type="match status" value="1"/>
</dbReference>
<accession>A0A178M7T9</accession>
<evidence type="ECO:0008006" key="3">
    <source>
        <dbReference type="Google" id="ProtNLM"/>
    </source>
</evidence>
<dbReference type="Pfam" id="PF04305">
    <property type="entry name" value="DUF455"/>
    <property type="match status" value="1"/>
</dbReference>
<dbReference type="OrthoDB" id="9778629at2"/>
<name>A0A178M7T9_9PROT</name>
<dbReference type="InterPro" id="IPR009078">
    <property type="entry name" value="Ferritin-like_SF"/>
</dbReference>
<evidence type="ECO:0000313" key="2">
    <source>
        <dbReference type="Proteomes" id="UP000078428"/>
    </source>
</evidence>